<feature type="chain" id="PRO_5012599618" evidence="1">
    <location>
        <begin position="21"/>
        <end position="1120"/>
    </location>
</feature>
<gene>
    <name evidence="2" type="ORF">B9G79_12155</name>
</gene>
<organism evidence="2 3">
    <name type="scientific">Bdellovibrio bacteriovorus</name>
    <dbReference type="NCBI Taxonomy" id="959"/>
    <lineage>
        <taxon>Bacteria</taxon>
        <taxon>Pseudomonadati</taxon>
        <taxon>Bdellovibrionota</taxon>
        <taxon>Bdellovibrionia</taxon>
        <taxon>Bdellovibrionales</taxon>
        <taxon>Pseudobdellovibrionaceae</taxon>
        <taxon>Bdellovibrio</taxon>
    </lineage>
</organism>
<accession>A0A1Z3N9W6</accession>
<proteinExistence type="predicted"/>
<dbReference type="OrthoDB" id="5287031at2"/>
<dbReference type="AlphaFoldDB" id="A0A1Z3N9W6"/>
<dbReference type="RefSeq" id="WP_088565743.1">
    <property type="nucleotide sequence ID" value="NZ_CP020946.1"/>
</dbReference>
<evidence type="ECO:0000256" key="1">
    <source>
        <dbReference type="SAM" id="SignalP"/>
    </source>
</evidence>
<sequence>MGKLYVTGITVLFLSSWALATPGSLTYQGRIRNSQGEALEVNGVQFEFSITNPTGSCVLYRETSSAIDMRNSSGVFDVPIGTGTKNYPAAPGFKLLDSFDNSVAIPCEGGGSYTPVADDKRLLRVQFHDGTGWKLITPDNEIRSVPYAGHAKLAQSALKLGSNVASDFVAKASLPVCGAGTYLRHIAPAGTFECTAPVVTGANVSGNIAGSSAGFTGNLTGDVSGTQSATSVDRIKGTPVVNTGLVSGKVLKFDGTNWAPADDNSGTAGAITSLTGAVSSSGSPAATVTLNDNTVATAKIQDDAVTTGKILNGTILNEDISATAAIADSKLATISTAGKVSGSAITSGTIGGSTAINTSGLIQTSSGVRLYSGANYVELKAPALSGNSSYELPAADGTNGQLLKTDGAGKLSWTTVTSSGGTVTGVTASAPIASSGGTAPVISLNDSGVTAGTYNRVTVSAKGLVTAASNATATDIPNVAGDVTSTAGLSNTKVEKIQGTAVASATPLLGQVLVYDNTKWNNQYFGFGQLRSTVTGNAQMPAACATANKTLNWSAITDTFSCSDIAISNTQVSGLGTASTKDFGTAAGNLVELDGTGKVPAALLPSVGDNLGNHTATANLNMASYNITSAGKIYLADGAWNAPSISFSSSPSTGISNNGGIMKFTSGGNLAMDLSATSLTLNGSFGPLMRLGGGSFNAANPTYSFGGYSTSGMFPGTNILGFSVNGTEKLRLASDGMIGVGTTSPTRRLHIVGDGTDYGDDIYLEGVNSETALPQISLTRSRGTTATRNPLLANDTIGTLAFRGWDNTAHAYSARISSSAETDFATAVNGNLRFFTASAGTDAERMRITGAGNIGIGTTAPTVPLQIATRVPSSAVHPHRAGVQALGEGTDVGGRISALVASTVEIATFSGYQSAGTLASPVAVSSGQAITSLTAFAYNGTQYQNGGNAAVNFYATEAHTTSAGGAKITFHTTTNGASGASEKMVINHNGNVGIGTTNPTAKLEVNGAVKIGTSAPIGRMTVCSYVTQTGTTVAAYNVHNWIAAECTDGVPNATCVGYISKSVISGTENNLAALGPNESVYPGCPGSCTANANGGFGFSTDTAATGNAIYDIRVVYMCQN</sequence>
<evidence type="ECO:0000313" key="2">
    <source>
        <dbReference type="EMBL" id="ASD64264.1"/>
    </source>
</evidence>
<name>A0A1Z3N9W6_BDEBC</name>
<feature type="signal peptide" evidence="1">
    <location>
        <begin position="1"/>
        <end position="20"/>
    </location>
</feature>
<dbReference type="EMBL" id="CP020946">
    <property type="protein sequence ID" value="ASD64264.1"/>
    <property type="molecule type" value="Genomic_DNA"/>
</dbReference>
<evidence type="ECO:0000313" key="3">
    <source>
        <dbReference type="Proteomes" id="UP000197003"/>
    </source>
</evidence>
<reference evidence="2 3" key="1">
    <citation type="submission" date="2017-04" db="EMBL/GenBank/DDBJ databases">
        <title>Whole genome sequence of Bdellovibrio bacteriovorus strain SSB218315.</title>
        <authorList>
            <person name="Oyedara O."/>
            <person name="Rodriguez-Perez M.A."/>
        </authorList>
    </citation>
    <scope>NUCLEOTIDE SEQUENCE [LARGE SCALE GENOMIC DNA]</scope>
    <source>
        <strain evidence="2 3">SSB218315</strain>
    </source>
</reference>
<dbReference type="Proteomes" id="UP000197003">
    <property type="component" value="Chromosome"/>
</dbReference>
<keyword evidence="1" id="KW-0732">Signal</keyword>
<protein>
    <submittedName>
        <fullName evidence="2">Cell wall anchor protein</fullName>
    </submittedName>
</protein>